<evidence type="ECO:0000313" key="3">
    <source>
        <dbReference type="Proteomes" id="UP000663836"/>
    </source>
</evidence>
<dbReference type="PANTHER" id="PTHR46169:SF29">
    <property type="entry name" value="DNA REPLICATION-RELATED ELEMENT FACTOR, ISOFORM A"/>
    <property type="match status" value="1"/>
</dbReference>
<dbReference type="PANTHER" id="PTHR46169">
    <property type="entry name" value="DNA REPLICATION-RELATED ELEMENT FACTOR, ISOFORM A"/>
    <property type="match status" value="1"/>
</dbReference>
<dbReference type="Gene3D" id="1.10.10.1070">
    <property type="entry name" value="Zinc finger, BED domain-containing"/>
    <property type="match status" value="1"/>
</dbReference>
<feature type="domain" description="Hermes trasposase DNA-binding" evidence="1">
    <location>
        <begin position="118"/>
        <end position="170"/>
    </location>
</feature>
<organism evidence="2 3">
    <name type="scientific">Rotaria sordida</name>
    <dbReference type="NCBI Taxonomy" id="392033"/>
    <lineage>
        <taxon>Eukaryota</taxon>
        <taxon>Metazoa</taxon>
        <taxon>Spiralia</taxon>
        <taxon>Gnathifera</taxon>
        <taxon>Rotifera</taxon>
        <taxon>Eurotatoria</taxon>
        <taxon>Bdelloidea</taxon>
        <taxon>Philodinida</taxon>
        <taxon>Philodinidae</taxon>
        <taxon>Rotaria</taxon>
    </lineage>
</organism>
<gene>
    <name evidence="2" type="ORF">JBS370_LOCUS33091</name>
</gene>
<accession>A0A819WYR6</accession>
<sequence>MNQLLKKNDIVNLIKQHDKSIVFRKPKKSLKSSPVWKHFSVVVVNNIEQEFVCCDNCKDLLVYQQRDGTTSMTKHKRACHDSITISSSCSNNQLKVTEYYTSSKSSDIPKRIKEKIRMACTEFTALDCRAFELVTGEGFLKMAQNIFDADRCFNHLSNVKINQLIPSPITISRNIDHLYEEEKAQLLKLCSNMRSLSYCGLALRHVTEDFKLQHFILGCFLFDLESQSANNIRAFVDSQLLSFGLVLNSRIFVVTDNESKMRAAFKEQCIRVGCSIHLVNKQLEHAFTSLEIDQQPVKCDKAHHLFGHAKRTITQVRRSHRQIKLKRKLQLYSDTRFNVGVINKNLIDCLAAIDKDLLEELCVFLKLFDQAIDQLSDEDKPTIHQVIPIRQLLINHYEIKCDDSNGIKEIKRFVGK</sequence>
<reference evidence="2" key="1">
    <citation type="submission" date="2021-02" db="EMBL/GenBank/DDBJ databases">
        <authorList>
            <person name="Nowell W R."/>
        </authorList>
    </citation>
    <scope>NUCLEOTIDE SEQUENCE</scope>
</reference>
<dbReference type="GO" id="GO:0005634">
    <property type="term" value="C:nucleus"/>
    <property type="evidence" value="ECO:0007669"/>
    <property type="project" value="TreeGrafter"/>
</dbReference>
<protein>
    <recommendedName>
        <fullName evidence="1">Hermes trasposase DNA-binding domain-containing protein</fullName>
    </recommendedName>
</protein>
<dbReference type="GO" id="GO:0006357">
    <property type="term" value="P:regulation of transcription by RNA polymerase II"/>
    <property type="evidence" value="ECO:0007669"/>
    <property type="project" value="TreeGrafter"/>
</dbReference>
<comment type="caution">
    <text evidence="2">The sequence shown here is derived from an EMBL/GenBank/DDBJ whole genome shotgun (WGS) entry which is preliminary data.</text>
</comment>
<dbReference type="AlphaFoldDB" id="A0A819WYR6"/>
<evidence type="ECO:0000313" key="2">
    <source>
        <dbReference type="EMBL" id="CAF4131697.1"/>
    </source>
</evidence>
<evidence type="ECO:0000259" key="1">
    <source>
        <dbReference type="Pfam" id="PF10683"/>
    </source>
</evidence>
<dbReference type="EMBL" id="CAJOBD010009270">
    <property type="protein sequence ID" value="CAF4131697.1"/>
    <property type="molecule type" value="Genomic_DNA"/>
</dbReference>
<dbReference type="InterPro" id="IPR052717">
    <property type="entry name" value="Vacuolar_transposase_reg"/>
</dbReference>
<dbReference type="Proteomes" id="UP000663836">
    <property type="component" value="Unassembled WGS sequence"/>
</dbReference>
<dbReference type="Pfam" id="PF10683">
    <property type="entry name" value="DBD_Tnp_Hermes"/>
    <property type="match status" value="1"/>
</dbReference>
<dbReference type="SUPFAM" id="SSF53098">
    <property type="entry name" value="Ribonuclease H-like"/>
    <property type="match status" value="1"/>
</dbReference>
<dbReference type="SMART" id="SM00614">
    <property type="entry name" value="ZnF_BED"/>
    <property type="match status" value="1"/>
</dbReference>
<dbReference type="InterPro" id="IPR012337">
    <property type="entry name" value="RNaseH-like_sf"/>
</dbReference>
<name>A0A819WYR6_9BILA</name>
<proteinExistence type="predicted"/>
<dbReference type="SUPFAM" id="SSF140996">
    <property type="entry name" value="Hermes dimerisation domain"/>
    <property type="match status" value="1"/>
</dbReference>
<dbReference type="InterPro" id="IPR018473">
    <property type="entry name" value="Hermes_transposase_DNA-db"/>
</dbReference>